<feature type="domain" description="Retrovirus-related Pol polyprotein from transposon TNT 1-94-like beta-barrel" evidence="2">
    <location>
        <begin position="380"/>
        <end position="444"/>
    </location>
</feature>
<organism evidence="3">
    <name type="scientific">Nicotiana tabacum</name>
    <name type="common">Common tobacco</name>
    <dbReference type="NCBI Taxonomy" id="4097"/>
    <lineage>
        <taxon>Eukaryota</taxon>
        <taxon>Viridiplantae</taxon>
        <taxon>Streptophyta</taxon>
        <taxon>Embryophyta</taxon>
        <taxon>Tracheophyta</taxon>
        <taxon>Spermatophyta</taxon>
        <taxon>Magnoliopsida</taxon>
        <taxon>eudicotyledons</taxon>
        <taxon>Gunneridae</taxon>
        <taxon>Pentapetalae</taxon>
        <taxon>asterids</taxon>
        <taxon>lamiids</taxon>
        <taxon>Solanales</taxon>
        <taxon>Solanaceae</taxon>
        <taxon>Nicotianoideae</taxon>
        <taxon>Nicotianeae</taxon>
        <taxon>Nicotiana</taxon>
    </lineage>
</organism>
<evidence type="ECO:0000313" key="3">
    <source>
        <dbReference type="RefSeq" id="XP_016455170.1"/>
    </source>
</evidence>
<dbReference type="KEGG" id="nta:107779292"/>
<proteinExistence type="predicted"/>
<evidence type="ECO:0000259" key="1">
    <source>
        <dbReference type="Pfam" id="PF14244"/>
    </source>
</evidence>
<dbReference type="PANTHER" id="PTHR37610">
    <property type="entry name" value="CCHC-TYPE DOMAIN-CONTAINING PROTEIN"/>
    <property type="match status" value="1"/>
</dbReference>
<dbReference type="Pfam" id="PF22936">
    <property type="entry name" value="Pol_BBD"/>
    <property type="match status" value="1"/>
</dbReference>
<evidence type="ECO:0008006" key="4">
    <source>
        <dbReference type="Google" id="ProtNLM"/>
    </source>
</evidence>
<sequence length="480" mass="53356">MSSSPQSAETLAYGTPTTNVSAPGVTTVSGVIDSTHPYYLHPSDSPGMNLVSSYFDGKGYGGWRRAVIIALSAKNKLGFIDGSLISPKTDSAIQQAWERCNNIVLSWLLNSLSKEIAESVLFSQSANDLWSDLEDRFGQANRAKLFQLQKELSSVVHGNSSVSTYFTKMKSLWDELDALNTFSVCVCECECWAKVKSLKAHQDERLLQFLIGLNDIFIGREIHATPAYPGESASFIATNQSGNFRKFNENRMQKTSFEFKKNAGICSYCKKHGHSINKCYRIHGFLADFKFTRQKRFQVGTEANNAFLSNEDSEHGAENTIGVQNLTKENVAELLQLLQQMKMGQNSAGTSNAAAKVICAGMTNFSEDITYLNQISNDSWILDSGATKHMSFNKEFFTNLKTLPKPLMVKLPNSYRVKVTHSGTVRLLPNLFLQNVLYIPSFKSVVCAQVVRTTQAICFIHSLFLFSSTGPFNEESTGDW</sequence>
<dbReference type="Pfam" id="PF14244">
    <property type="entry name" value="Retrotran_gag_3"/>
    <property type="match status" value="1"/>
</dbReference>
<dbReference type="OrthoDB" id="1296147at2759"/>
<name>A0A1S3YT74_TOBAC</name>
<dbReference type="PANTHER" id="PTHR37610:SF6">
    <property type="entry name" value="GAG-POLYPEPTIDE OF LTR COPIA-TYPE-RELATED"/>
    <property type="match status" value="1"/>
</dbReference>
<protein>
    <recommendedName>
        <fullName evidence="4">Retrotransposon Copia-like N-terminal domain-containing protein</fullName>
    </recommendedName>
</protein>
<dbReference type="AlphaFoldDB" id="A0A1S3YT74"/>
<dbReference type="RefSeq" id="XP_016455170.1">
    <property type="nucleotide sequence ID" value="XM_016599684.1"/>
</dbReference>
<reference evidence="3" key="1">
    <citation type="submission" date="2025-08" db="UniProtKB">
        <authorList>
            <consortium name="RefSeq"/>
        </authorList>
    </citation>
    <scope>IDENTIFICATION</scope>
</reference>
<feature type="domain" description="Retrotransposon Copia-like N-terminal" evidence="1">
    <location>
        <begin position="41"/>
        <end position="88"/>
    </location>
</feature>
<evidence type="ECO:0000259" key="2">
    <source>
        <dbReference type="Pfam" id="PF22936"/>
    </source>
</evidence>
<dbReference type="OMA" id="CECECWA"/>
<dbReference type="InterPro" id="IPR054722">
    <property type="entry name" value="PolX-like_BBD"/>
</dbReference>
<dbReference type="PaxDb" id="4097-A0A1S3YT74"/>
<dbReference type="InterPro" id="IPR029472">
    <property type="entry name" value="Copia-like_N"/>
</dbReference>
<gene>
    <name evidence="3" type="primary">LOC107779292</name>
</gene>
<accession>A0A1S3YT74</accession>